<evidence type="ECO:0000259" key="2">
    <source>
        <dbReference type="Pfam" id="PF01408"/>
    </source>
</evidence>
<gene>
    <name evidence="3" type="ORF">CERZMDRAFT_92177</name>
</gene>
<dbReference type="AlphaFoldDB" id="A0A6A6FVN0"/>
<dbReference type="Pfam" id="PF01408">
    <property type="entry name" value="GFO_IDH_MocA"/>
    <property type="match status" value="1"/>
</dbReference>
<dbReference type="EMBL" id="ML992662">
    <property type="protein sequence ID" value="KAF2217526.1"/>
    <property type="molecule type" value="Genomic_DNA"/>
</dbReference>
<sequence>MLLYEVTSAIGKEEIMETESIDCNSHHRTMSSKHQVAIIGLGHCGYKTHFSSLHGSESVNVVTVCENNKRLHWRDSASLTPDIPAYRTVEDLIAHSRPDFAIIALPHDAHPRCVALLSKGGIPILKEKGTCREDTPKEAAQPLAASSGSHRHHVPNAGGSNLDIKILQNFSARLASHCFFSCCPGPQHTTAWLKLAGIRGRCHCECPPREATEFAKWPSEHLRGRLQYPSLQSRFLPGLYQHLINLAAAAGRKEELFATEGQPKVNGGTTLSASAAFQQQAQVFAHLATEQHAVRSSHEYGVGMIAESKSSRAF</sequence>
<dbReference type="InterPro" id="IPR036291">
    <property type="entry name" value="NAD(P)-bd_dom_sf"/>
</dbReference>
<proteinExistence type="predicted"/>
<dbReference type="Gene3D" id="3.40.50.720">
    <property type="entry name" value="NAD(P)-binding Rossmann-like Domain"/>
    <property type="match status" value="1"/>
</dbReference>
<feature type="domain" description="Gfo/Idh/MocA-like oxidoreductase N-terminal" evidence="2">
    <location>
        <begin position="35"/>
        <end position="128"/>
    </location>
</feature>
<name>A0A6A6FVN0_9PEZI</name>
<organism evidence="3 4">
    <name type="scientific">Cercospora zeae-maydis SCOH1-5</name>
    <dbReference type="NCBI Taxonomy" id="717836"/>
    <lineage>
        <taxon>Eukaryota</taxon>
        <taxon>Fungi</taxon>
        <taxon>Dikarya</taxon>
        <taxon>Ascomycota</taxon>
        <taxon>Pezizomycotina</taxon>
        <taxon>Dothideomycetes</taxon>
        <taxon>Dothideomycetidae</taxon>
        <taxon>Mycosphaerellales</taxon>
        <taxon>Mycosphaerellaceae</taxon>
        <taxon>Cercospora</taxon>
    </lineage>
</organism>
<dbReference type="OrthoDB" id="3932834at2759"/>
<accession>A0A6A6FVN0</accession>
<dbReference type="Proteomes" id="UP000799539">
    <property type="component" value="Unassembled WGS sequence"/>
</dbReference>
<reference evidence="3" key="1">
    <citation type="journal article" date="2020" name="Stud. Mycol.">
        <title>101 Dothideomycetes genomes: a test case for predicting lifestyles and emergence of pathogens.</title>
        <authorList>
            <person name="Haridas S."/>
            <person name="Albert R."/>
            <person name="Binder M."/>
            <person name="Bloem J."/>
            <person name="Labutti K."/>
            <person name="Salamov A."/>
            <person name="Andreopoulos B."/>
            <person name="Baker S."/>
            <person name="Barry K."/>
            <person name="Bills G."/>
            <person name="Bluhm B."/>
            <person name="Cannon C."/>
            <person name="Castanera R."/>
            <person name="Culley D."/>
            <person name="Daum C."/>
            <person name="Ezra D."/>
            <person name="Gonzalez J."/>
            <person name="Henrissat B."/>
            <person name="Kuo A."/>
            <person name="Liang C."/>
            <person name="Lipzen A."/>
            <person name="Lutzoni F."/>
            <person name="Magnuson J."/>
            <person name="Mondo S."/>
            <person name="Nolan M."/>
            <person name="Ohm R."/>
            <person name="Pangilinan J."/>
            <person name="Park H.-J."/>
            <person name="Ramirez L."/>
            <person name="Alfaro M."/>
            <person name="Sun H."/>
            <person name="Tritt A."/>
            <person name="Yoshinaga Y."/>
            <person name="Zwiers L.-H."/>
            <person name="Turgeon B."/>
            <person name="Goodwin S."/>
            <person name="Spatafora J."/>
            <person name="Crous P."/>
            <person name="Grigoriev I."/>
        </authorList>
    </citation>
    <scope>NUCLEOTIDE SEQUENCE</scope>
    <source>
        <strain evidence="3">SCOH1-5</strain>
    </source>
</reference>
<dbReference type="GO" id="GO:0000166">
    <property type="term" value="F:nucleotide binding"/>
    <property type="evidence" value="ECO:0007669"/>
    <property type="project" value="InterPro"/>
</dbReference>
<evidence type="ECO:0000256" key="1">
    <source>
        <dbReference type="SAM" id="MobiDB-lite"/>
    </source>
</evidence>
<dbReference type="SUPFAM" id="SSF51735">
    <property type="entry name" value="NAD(P)-binding Rossmann-fold domains"/>
    <property type="match status" value="1"/>
</dbReference>
<evidence type="ECO:0000313" key="3">
    <source>
        <dbReference type="EMBL" id="KAF2217526.1"/>
    </source>
</evidence>
<protein>
    <recommendedName>
        <fullName evidence="2">Gfo/Idh/MocA-like oxidoreductase N-terminal domain-containing protein</fullName>
    </recommendedName>
</protein>
<feature type="region of interest" description="Disordered" evidence="1">
    <location>
        <begin position="133"/>
        <end position="152"/>
    </location>
</feature>
<keyword evidence="4" id="KW-1185">Reference proteome</keyword>
<dbReference type="InterPro" id="IPR000683">
    <property type="entry name" value="Gfo/Idh/MocA-like_OxRdtase_N"/>
</dbReference>
<evidence type="ECO:0000313" key="4">
    <source>
        <dbReference type="Proteomes" id="UP000799539"/>
    </source>
</evidence>